<comment type="caution">
    <text evidence="2">The sequence shown here is derived from an EMBL/GenBank/DDBJ whole genome shotgun (WGS) entry which is preliminary data.</text>
</comment>
<accession>A0A1G2LA59</accession>
<proteinExistence type="predicted"/>
<evidence type="ECO:0000313" key="2">
    <source>
        <dbReference type="EMBL" id="OHA08507.1"/>
    </source>
</evidence>
<reference evidence="2 3" key="1">
    <citation type="journal article" date="2016" name="Nat. Commun.">
        <title>Thousands of microbial genomes shed light on interconnected biogeochemical processes in an aquifer system.</title>
        <authorList>
            <person name="Anantharaman K."/>
            <person name="Brown C.T."/>
            <person name="Hug L.A."/>
            <person name="Sharon I."/>
            <person name="Castelle C.J."/>
            <person name="Probst A.J."/>
            <person name="Thomas B.C."/>
            <person name="Singh A."/>
            <person name="Wilkins M.J."/>
            <person name="Karaoz U."/>
            <person name="Brodie E.L."/>
            <person name="Williams K.H."/>
            <person name="Hubbard S.S."/>
            <person name="Banfield J.F."/>
        </authorList>
    </citation>
    <scope>NUCLEOTIDE SEQUENCE [LARGE SCALE GENOMIC DNA]</scope>
</reference>
<organism evidence="2 3">
    <name type="scientific">Candidatus Sungbacteria bacterium RIFCSPLOWO2_01_FULL_59_16</name>
    <dbReference type="NCBI Taxonomy" id="1802280"/>
    <lineage>
        <taxon>Bacteria</taxon>
        <taxon>Candidatus Sungiibacteriota</taxon>
    </lineage>
</organism>
<dbReference type="Proteomes" id="UP000176705">
    <property type="component" value="Unassembled WGS sequence"/>
</dbReference>
<evidence type="ECO:0000256" key="1">
    <source>
        <dbReference type="SAM" id="Phobius"/>
    </source>
</evidence>
<gene>
    <name evidence="2" type="ORF">A3B37_00185</name>
</gene>
<keyword evidence="1" id="KW-1133">Transmembrane helix</keyword>
<keyword evidence="1" id="KW-0812">Transmembrane</keyword>
<protein>
    <submittedName>
        <fullName evidence="2">Uncharacterized protein</fullName>
    </submittedName>
</protein>
<name>A0A1G2LA59_9BACT</name>
<keyword evidence="1" id="KW-0472">Membrane</keyword>
<dbReference type="EMBL" id="MHQS01000015">
    <property type="protein sequence ID" value="OHA08507.1"/>
    <property type="molecule type" value="Genomic_DNA"/>
</dbReference>
<dbReference type="STRING" id="1802280.A3B37_00185"/>
<evidence type="ECO:0000313" key="3">
    <source>
        <dbReference type="Proteomes" id="UP000176705"/>
    </source>
</evidence>
<dbReference type="AlphaFoldDB" id="A0A1G2LA59"/>
<sequence>MGNLPVGKAAIPAAVSPLGAGYLFFHAGNFWIGAAFAALMIASLCILIATLTRYIINFRRRGESPPRMDAAPRSPEGR</sequence>
<feature type="transmembrane region" description="Helical" evidence="1">
    <location>
        <begin position="30"/>
        <end position="51"/>
    </location>
</feature>